<comment type="caution">
    <text evidence="2">The sequence shown here is derived from an EMBL/GenBank/DDBJ whole genome shotgun (WGS) entry which is preliminary data.</text>
</comment>
<keyword evidence="1" id="KW-1133">Transmembrane helix</keyword>
<reference evidence="3" key="1">
    <citation type="submission" date="2023-07" db="EMBL/GenBank/DDBJ databases">
        <title>Molecular identification of indigenous halophilic bacteria isolated from red sea cost, biodegradation of synthetic dyes and assessment of degraded metabolite toxicity.</title>
        <authorList>
            <person name="Chaieb K."/>
            <person name="Altayb H.N."/>
        </authorList>
    </citation>
    <scope>NUCLEOTIDE SEQUENCE [LARGE SCALE GENOMIC DNA]</scope>
    <source>
        <strain evidence="3">K20</strain>
    </source>
</reference>
<feature type="transmembrane region" description="Helical" evidence="1">
    <location>
        <begin position="23"/>
        <end position="43"/>
    </location>
</feature>
<feature type="transmembrane region" description="Helical" evidence="1">
    <location>
        <begin position="79"/>
        <end position="99"/>
    </location>
</feature>
<evidence type="ECO:0000313" key="3">
    <source>
        <dbReference type="Proteomes" id="UP001199044"/>
    </source>
</evidence>
<gene>
    <name evidence="2" type="ORF">LDJ79_02955</name>
</gene>
<keyword evidence="1" id="KW-0472">Membrane</keyword>
<evidence type="ECO:0000313" key="2">
    <source>
        <dbReference type="EMBL" id="MCA2015052.1"/>
    </source>
</evidence>
<sequence>MNAYWQAWQRYGDFAGASTRKECWLFMFWHLVVSLLCIWLDIAWTHGEWADIGYSLLSFIPMLAVMVRRLHDSGRSGHWLWGFLLPVIGPIWVIILLVLPTAQNNITKQMLTKESE</sequence>
<keyword evidence="3" id="KW-1185">Reference proteome</keyword>
<dbReference type="InterPro" id="IPR008523">
    <property type="entry name" value="DUF805"/>
</dbReference>
<dbReference type="EMBL" id="JAIWIU010000015">
    <property type="protein sequence ID" value="MCA2015052.1"/>
    <property type="molecule type" value="Genomic_DNA"/>
</dbReference>
<evidence type="ECO:0000256" key="1">
    <source>
        <dbReference type="SAM" id="Phobius"/>
    </source>
</evidence>
<feature type="transmembrane region" description="Helical" evidence="1">
    <location>
        <begin position="49"/>
        <end position="67"/>
    </location>
</feature>
<dbReference type="PANTHER" id="PTHR34980">
    <property type="entry name" value="INNER MEMBRANE PROTEIN-RELATED-RELATED"/>
    <property type="match status" value="1"/>
</dbReference>
<dbReference type="Proteomes" id="UP001199044">
    <property type="component" value="Unassembled WGS sequence"/>
</dbReference>
<organism evidence="2 3">
    <name type="scientific">Vibrio tritonius</name>
    <dbReference type="NCBI Taxonomy" id="1435069"/>
    <lineage>
        <taxon>Bacteria</taxon>
        <taxon>Pseudomonadati</taxon>
        <taxon>Pseudomonadota</taxon>
        <taxon>Gammaproteobacteria</taxon>
        <taxon>Vibrionales</taxon>
        <taxon>Vibrionaceae</taxon>
        <taxon>Vibrio</taxon>
    </lineage>
</organism>
<dbReference type="Pfam" id="PF05656">
    <property type="entry name" value="DUF805"/>
    <property type="match status" value="1"/>
</dbReference>
<keyword evidence="1" id="KW-0812">Transmembrane</keyword>
<name>A0ABS7YJ94_9VIBR</name>
<dbReference type="RefSeq" id="WP_225249521.1">
    <property type="nucleotide sequence ID" value="NZ_JAIWIU010000015.1"/>
</dbReference>
<protein>
    <submittedName>
        <fullName evidence="2">DUF805 domain-containing protein</fullName>
    </submittedName>
</protein>
<proteinExistence type="predicted"/>
<dbReference type="PANTHER" id="PTHR34980:SF2">
    <property type="entry name" value="INNER MEMBRANE PROTEIN YHAH-RELATED"/>
    <property type="match status" value="1"/>
</dbReference>
<accession>A0ABS7YJ94</accession>